<dbReference type="AlphaFoldDB" id="A0A0H5R4S2"/>
<sequence length="112" mass="12700">DLRTKGYLYSSAGDWLARSPCLRCHAHDHRYEAGVHLLEHARRGLHHVRVVANAHVRTHLTLHRRAHHLRHILDPVLHPTADPVTLVVHHVVIDAVVLLPVVLDRMIVVPVA</sequence>
<evidence type="ECO:0000313" key="1">
    <source>
        <dbReference type="EMBL" id="CRZ09195.1"/>
    </source>
</evidence>
<dbReference type="EMBL" id="HACM01008753">
    <property type="protein sequence ID" value="CRZ09195.1"/>
    <property type="molecule type" value="Transcribed_RNA"/>
</dbReference>
<organism evidence="1">
    <name type="scientific">Spongospora subterranea</name>
    <dbReference type="NCBI Taxonomy" id="70186"/>
    <lineage>
        <taxon>Eukaryota</taxon>
        <taxon>Sar</taxon>
        <taxon>Rhizaria</taxon>
        <taxon>Endomyxa</taxon>
        <taxon>Phytomyxea</taxon>
        <taxon>Plasmodiophorida</taxon>
        <taxon>Plasmodiophoridae</taxon>
        <taxon>Spongospora</taxon>
    </lineage>
</organism>
<reference evidence="1" key="1">
    <citation type="submission" date="2015-04" db="EMBL/GenBank/DDBJ databases">
        <title>The genome sequence of the plant pathogenic Rhizarian Plasmodiophora brassicae reveals insights in its biotrophic life cycle and the origin of chitin synthesis.</title>
        <authorList>
            <person name="Schwelm A."/>
            <person name="Fogelqvist J."/>
            <person name="Knaust A."/>
            <person name="Julke S."/>
            <person name="Lilja T."/>
            <person name="Dhandapani V."/>
            <person name="Bonilla-Rosso G."/>
            <person name="Karlsson M."/>
            <person name="Shevchenko A."/>
            <person name="Choi S.R."/>
            <person name="Kim H.G."/>
            <person name="Park J.Y."/>
            <person name="Lim Y.P."/>
            <person name="Ludwig-Muller J."/>
            <person name="Dixelius C."/>
        </authorList>
    </citation>
    <scope>NUCLEOTIDE SEQUENCE</scope>
    <source>
        <tissue evidence="1">Potato root galls</tissue>
    </source>
</reference>
<feature type="non-terminal residue" evidence="1">
    <location>
        <position position="1"/>
    </location>
</feature>
<protein>
    <submittedName>
        <fullName evidence="1">Uncharacterized protein</fullName>
    </submittedName>
</protein>
<accession>A0A0H5R4S2</accession>
<proteinExistence type="predicted"/>
<name>A0A0H5R4S2_9EUKA</name>